<keyword evidence="7 10" id="KW-0456">Lyase</keyword>
<reference evidence="15" key="2">
    <citation type="journal article" date="2016" name="Int. J. Syst. Evol. Microbiol.">
        <title>Complete genome sequence and cell structure of Limnochorda pilosa, a Gram-negative spore-former within the phylum Firmicutes.</title>
        <authorList>
            <person name="Watanabe M."/>
            <person name="Kojima H."/>
            <person name="Fukui M."/>
        </authorList>
    </citation>
    <scope>NUCLEOTIDE SEQUENCE [LARGE SCALE GENOMIC DNA]</scope>
    <source>
        <strain evidence="15">HC45</strain>
    </source>
</reference>
<dbReference type="InterPro" id="IPR022805">
    <property type="entry name" value="PEP_COase_bac/pln-type"/>
</dbReference>
<evidence type="ECO:0000313" key="15">
    <source>
        <dbReference type="Proteomes" id="UP000065807"/>
    </source>
</evidence>
<keyword evidence="6 10" id="KW-0460">Magnesium</keyword>
<dbReference type="InterPro" id="IPR021135">
    <property type="entry name" value="PEP_COase"/>
</dbReference>
<dbReference type="EMBL" id="AP014924">
    <property type="protein sequence ID" value="BAS26645.1"/>
    <property type="molecule type" value="Genomic_DNA"/>
</dbReference>
<dbReference type="STRING" id="1555112.LIP_0788"/>
<evidence type="ECO:0000256" key="1">
    <source>
        <dbReference type="ARBA" id="ARBA00001946"/>
    </source>
</evidence>
<dbReference type="OrthoDB" id="9768133at2"/>
<comment type="function">
    <text evidence="2 10">Forms oxaloacetate, a four-carbon dicarboxylic acid source for the tricarboxylic acid cycle.</text>
</comment>
<dbReference type="InterPro" id="IPR018129">
    <property type="entry name" value="PEP_COase_Lys_AS"/>
</dbReference>
<reference evidence="15" key="1">
    <citation type="submission" date="2015-07" db="EMBL/GenBank/DDBJ databases">
        <title>Complete genome sequence and phylogenetic analysis of Limnochorda pilosa.</title>
        <authorList>
            <person name="Watanabe M."/>
            <person name="Kojima H."/>
            <person name="Fukui M."/>
        </authorList>
    </citation>
    <scope>NUCLEOTIDE SEQUENCE [LARGE SCALE GENOMIC DNA]</scope>
    <source>
        <strain evidence="15">HC45</strain>
    </source>
</reference>
<keyword evidence="8 10" id="KW-0120">Carbon dioxide fixation</keyword>
<dbReference type="Proteomes" id="UP000065807">
    <property type="component" value="Chromosome"/>
</dbReference>
<dbReference type="Pfam" id="PF00311">
    <property type="entry name" value="PEPcase"/>
    <property type="match status" value="1"/>
</dbReference>
<dbReference type="PANTHER" id="PTHR30523:SF6">
    <property type="entry name" value="PHOSPHOENOLPYRUVATE CARBOXYLASE"/>
    <property type="match status" value="1"/>
</dbReference>
<feature type="active site" evidence="10 11">
    <location>
        <position position="164"/>
    </location>
</feature>
<proteinExistence type="inferred from homology"/>
<evidence type="ECO:0000256" key="3">
    <source>
        <dbReference type="ARBA" id="ARBA00008346"/>
    </source>
</evidence>
<evidence type="ECO:0000256" key="4">
    <source>
        <dbReference type="ARBA" id="ARBA00012305"/>
    </source>
</evidence>
<sequence length="959" mass="107684">MNDLARNLVPGPARPGEAPIQWRPQDRPLRRDVHILADMLMHILAEEVSPRLAEQVEGLRRTCKALREGASPELEHQLEASISALPQEEALRLIRAFSLYFQLVNLAEERHRARRRRQYRLDRPTGQAGSPEDLAVHLREAGVGPEQLQQVLNRLRITLVTTAHPTQTLRRTVIDHHQRIAALLERLDDPRLVPAERRRVLEGLRQEIRLLWQTDELRERRPTVLDEVREGLFYFERTLLEVAPRLLAELERALNDAYPGASLRVPGILRFGTWIGGDRDGNPRVTPEVTRRALLAQKRLVITRYLQHLDRLGSRMSQSVRLASVPPGLTELLESYRAAFPDVYRWAAGRFPGEPFREAWVYARWRLELARPPADPEGVADLDSFSPFRGEPPAPADPRGYPNAAAFLDDLHRIQEALGATSPARPHLDELDLFIRQVELFGFHLAAMDVREDGARVRRAARSLLEAAGLRPPTSPADWNRLLAGPPLLGEPASAGSGVDPELAEILESLRVIRWAQEAIDPPAACAYLISMVHGPEALWEALLLAREAGLFRWEPAPGEHPPAESRVDVVPLVESIGDLRRAGAILEGAWTLPAYQAQLSARGNHQEVMLGYSDSNKDGGYFTSNWEIYQAQRRLMQAARRRGVEITFFHGRGGAIGRGGGPSVKALMGLPPGSLPGAMRITEQGEVLSSRYLQPELAMRNLEQLATAAIWSSVPQARMPAARTVGAHSAWEEAADRLSQLALATYRGLVERPGFEAYFRQATPIAYVERLKIGSRPSSRPDMEEMEGLRAIPWVFAWTQSRHLIPGWYGVGTALERFATESPENLALLQEMAQAWAFWQPLMDNLEMAMCKADLGVARLYARLAPEGKEFLDLIEDEFRRTREWVLRLSGRSELLDGQPVLQRSIRLRNPYVDPLSYLQVEMIRRHRAASPPEEQAVLEDAIFRSINGVVGGLRNSG</sequence>
<comment type="catalytic activity">
    <reaction evidence="9 10">
        <text>oxaloacetate + phosphate = phosphoenolpyruvate + hydrogencarbonate</text>
        <dbReference type="Rhea" id="RHEA:28370"/>
        <dbReference type="ChEBI" id="CHEBI:16452"/>
        <dbReference type="ChEBI" id="CHEBI:17544"/>
        <dbReference type="ChEBI" id="CHEBI:43474"/>
        <dbReference type="ChEBI" id="CHEBI:58702"/>
        <dbReference type="EC" id="4.1.1.31"/>
    </reaction>
</comment>
<comment type="cofactor">
    <cofactor evidence="1 10">
        <name>Mg(2+)</name>
        <dbReference type="ChEBI" id="CHEBI:18420"/>
    </cofactor>
</comment>
<dbReference type="PRINTS" id="PR00150">
    <property type="entry name" value="PEPCARBXLASE"/>
</dbReference>
<comment type="similarity">
    <text evidence="3 10">Belongs to the PEPCase type 1 family.</text>
</comment>
<feature type="active site" evidence="10 12">
    <location>
        <position position="618"/>
    </location>
</feature>
<evidence type="ECO:0000313" key="14">
    <source>
        <dbReference type="EMBL" id="BAS26645.1"/>
    </source>
</evidence>
<dbReference type="GO" id="GO:0006099">
    <property type="term" value="P:tricarboxylic acid cycle"/>
    <property type="evidence" value="ECO:0007669"/>
    <property type="project" value="InterPro"/>
</dbReference>
<dbReference type="PATRIC" id="fig|1555112.3.peg.819"/>
<evidence type="ECO:0000256" key="7">
    <source>
        <dbReference type="ARBA" id="ARBA00023239"/>
    </source>
</evidence>
<dbReference type="SUPFAM" id="SSF51621">
    <property type="entry name" value="Phosphoenolpyruvate/pyruvate domain"/>
    <property type="match status" value="1"/>
</dbReference>
<evidence type="ECO:0000256" key="12">
    <source>
        <dbReference type="PROSITE-ProRule" id="PRU10112"/>
    </source>
</evidence>
<evidence type="ECO:0000256" key="8">
    <source>
        <dbReference type="ARBA" id="ARBA00023300"/>
    </source>
</evidence>
<keyword evidence="15" id="KW-1185">Reference proteome</keyword>
<dbReference type="PROSITE" id="PS00393">
    <property type="entry name" value="PEPCASE_2"/>
    <property type="match status" value="1"/>
</dbReference>
<dbReference type="GO" id="GO:0005829">
    <property type="term" value="C:cytosol"/>
    <property type="evidence" value="ECO:0007669"/>
    <property type="project" value="TreeGrafter"/>
</dbReference>
<name>A0A0K2SHU5_LIMPI</name>
<dbReference type="InterPro" id="IPR033129">
    <property type="entry name" value="PEPCASE_His_AS"/>
</dbReference>
<protein>
    <recommendedName>
        <fullName evidence="5 10">Phosphoenolpyruvate carboxylase</fullName>
        <shortName evidence="10">PEPC</shortName>
        <shortName evidence="10">PEPCase</shortName>
        <ecNumber evidence="4 10">4.1.1.31</ecNumber>
    </recommendedName>
</protein>
<dbReference type="RefSeq" id="WP_068134500.1">
    <property type="nucleotide sequence ID" value="NZ_AP014924.1"/>
</dbReference>
<dbReference type="Gene3D" id="1.20.1440.90">
    <property type="entry name" value="Phosphoenolpyruvate/pyruvate domain"/>
    <property type="match status" value="1"/>
</dbReference>
<dbReference type="KEGG" id="lpil:LIP_0788"/>
<feature type="region of interest" description="Disordered" evidence="13">
    <location>
        <begin position="1"/>
        <end position="22"/>
    </location>
</feature>
<keyword evidence="14" id="KW-0670">Pyruvate</keyword>
<organism evidence="14 15">
    <name type="scientific">Limnochorda pilosa</name>
    <dbReference type="NCBI Taxonomy" id="1555112"/>
    <lineage>
        <taxon>Bacteria</taxon>
        <taxon>Bacillati</taxon>
        <taxon>Bacillota</taxon>
        <taxon>Limnochordia</taxon>
        <taxon>Limnochordales</taxon>
        <taxon>Limnochordaceae</taxon>
        <taxon>Limnochorda</taxon>
    </lineage>
</organism>
<accession>A0A0K2SHU5</accession>
<dbReference type="PROSITE" id="PS00781">
    <property type="entry name" value="PEPCASE_1"/>
    <property type="match status" value="1"/>
</dbReference>
<dbReference type="InterPro" id="IPR015813">
    <property type="entry name" value="Pyrv/PenolPyrv_kinase-like_dom"/>
</dbReference>
<dbReference type="GO" id="GO:0000287">
    <property type="term" value="F:magnesium ion binding"/>
    <property type="evidence" value="ECO:0007669"/>
    <property type="project" value="UniProtKB-UniRule"/>
</dbReference>
<evidence type="ECO:0000256" key="10">
    <source>
        <dbReference type="HAMAP-Rule" id="MF_00595"/>
    </source>
</evidence>
<evidence type="ECO:0000256" key="5">
    <source>
        <dbReference type="ARBA" id="ARBA00022419"/>
    </source>
</evidence>
<dbReference type="AlphaFoldDB" id="A0A0K2SHU5"/>
<evidence type="ECO:0000256" key="2">
    <source>
        <dbReference type="ARBA" id="ARBA00003670"/>
    </source>
</evidence>
<gene>
    <name evidence="10" type="primary">ppc</name>
    <name evidence="14" type="ORF">LIP_0788</name>
</gene>
<dbReference type="PANTHER" id="PTHR30523">
    <property type="entry name" value="PHOSPHOENOLPYRUVATE CARBOXYLASE"/>
    <property type="match status" value="1"/>
</dbReference>
<dbReference type="NCBIfam" id="NF000584">
    <property type="entry name" value="PRK00009.1"/>
    <property type="match status" value="1"/>
</dbReference>
<dbReference type="GO" id="GO:0015977">
    <property type="term" value="P:carbon fixation"/>
    <property type="evidence" value="ECO:0007669"/>
    <property type="project" value="UniProtKB-UniRule"/>
</dbReference>
<dbReference type="EC" id="4.1.1.31" evidence="4 10"/>
<evidence type="ECO:0000256" key="13">
    <source>
        <dbReference type="SAM" id="MobiDB-lite"/>
    </source>
</evidence>
<evidence type="ECO:0000256" key="9">
    <source>
        <dbReference type="ARBA" id="ARBA00048995"/>
    </source>
</evidence>
<evidence type="ECO:0000256" key="6">
    <source>
        <dbReference type="ARBA" id="ARBA00022842"/>
    </source>
</evidence>
<evidence type="ECO:0000256" key="11">
    <source>
        <dbReference type="PROSITE-ProRule" id="PRU10111"/>
    </source>
</evidence>
<dbReference type="GO" id="GO:0006107">
    <property type="term" value="P:oxaloacetate metabolic process"/>
    <property type="evidence" value="ECO:0007669"/>
    <property type="project" value="UniProtKB-UniRule"/>
</dbReference>
<dbReference type="GO" id="GO:0008964">
    <property type="term" value="F:phosphoenolpyruvate carboxylase activity"/>
    <property type="evidence" value="ECO:0007669"/>
    <property type="project" value="UniProtKB-UniRule"/>
</dbReference>
<dbReference type="HAMAP" id="MF_00595">
    <property type="entry name" value="PEPcase_type1"/>
    <property type="match status" value="1"/>
</dbReference>
<comment type="subunit">
    <text evidence="10">Homotetramer.</text>
</comment>